<feature type="domain" description="Thiolase C-terminal" evidence="12">
    <location>
        <begin position="269"/>
        <end position="391"/>
    </location>
</feature>
<dbReference type="PIRSF" id="PIRSF000429">
    <property type="entry name" value="Ac-CoA_Ac_transf"/>
    <property type="match status" value="1"/>
</dbReference>
<comment type="similarity">
    <text evidence="1 10">Belongs to the thiolase-like superfamily. Thiolase family.</text>
</comment>
<protein>
    <recommendedName>
        <fullName evidence="3">acetyl-CoA C-acetyltransferase</fullName>
        <ecNumber evidence="3">2.3.1.9</ecNumber>
    </recommendedName>
</protein>
<evidence type="ECO:0000256" key="5">
    <source>
        <dbReference type="ARBA" id="ARBA00022723"/>
    </source>
</evidence>
<dbReference type="Proteomes" id="UP000183209">
    <property type="component" value="Unassembled WGS sequence"/>
</dbReference>
<reference evidence="13 14" key="1">
    <citation type="submission" date="2016-10" db="EMBL/GenBank/DDBJ databases">
        <authorList>
            <person name="de Groot N.N."/>
        </authorList>
    </citation>
    <scope>NUCLEOTIDE SEQUENCE [LARGE SCALE GENOMIC DNA]</scope>
    <source>
        <strain evidence="13 14">CGMCC 1.6114</strain>
    </source>
</reference>
<dbReference type="InterPro" id="IPR002155">
    <property type="entry name" value="Thiolase"/>
</dbReference>
<dbReference type="InterPro" id="IPR020615">
    <property type="entry name" value="Thiolase_acyl_enz_int_AS"/>
</dbReference>
<dbReference type="OrthoDB" id="9764892at2"/>
<evidence type="ECO:0000313" key="13">
    <source>
        <dbReference type="EMBL" id="SFS83401.1"/>
    </source>
</evidence>
<evidence type="ECO:0000256" key="6">
    <source>
        <dbReference type="ARBA" id="ARBA00022946"/>
    </source>
</evidence>
<evidence type="ECO:0000259" key="12">
    <source>
        <dbReference type="Pfam" id="PF02803"/>
    </source>
</evidence>
<feature type="domain" description="Thiolase N-terminal" evidence="11">
    <location>
        <begin position="5"/>
        <end position="261"/>
    </location>
</feature>
<keyword evidence="4 10" id="KW-0808">Transferase</keyword>
<sequence>MANKVVIVSAARTPVGSFMGALSSIPAPKLGSIAIKGALEKIKLDPASVDEVLMGNVVQAGEGQAPARQAAIYAGIPNTVPCTTVNKVCSSGMKAVMQGAQAIALGDADIIVAGGMENMSLIPHYVYMRKGTKFGPASMEDGMQKDGLVDAYDKNAMGVCADECALEYKISREEQDAFAIQSYKRSAKAWSEGKFDNEVVPVEVPQRKGDPIIVKEDEEFKNVFLDKVAKLRPAFTKEGTVTAANASTINDGAGAVVLMSENKAKELGLTPLATILSHADAAQEPKWFTTAPAKALPKALNKAGKSLSDVDYFEFNEAFSVVGLANMKILELSEDKVNVNGGAVSLGHPLGCSGVRILITLLNVLEQNNAKIGAAAICNGGGGASAMVIERS</sequence>
<dbReference type="PROSITE" id="PS00098">
    <property type="entry name" value="THIOLASE_1"/>
    <property type="match status" value="1"/>
</dbReference>
<keyword evidence="5" id="KW-0479">Metal-binding</keyword>
<dbReference type="GO" id="GO:0006635">
    <property type="term" value="P:fatty acid beta-oxidation"/>
    <property type="evidence" value="ECO:0007669"/>
    <property type="project" value="TreeGrafter"/>
</dbReference>
<feature type="active site" description="Proton acceptor" evidence="9">
    <location>
        <position position="348"/>
    </location>
</feature>
<dbReference type="PANTHER" id="PTHR18919">
    <property type="entry name" value="ACETYL-COA C-ACYLTRANSFERASE"/>
    <property type="match status" value="1"/>
</dbReference>
<dbReference type="EMBL" id="FPAG01000005">
    <property type="protein sequence ID" value="SFS83401.1"/>
    <property type="molecule type" value="Genomic_DNA"/>
</dbReference>
<accession>A0A1I6T2B3</accession>
<dbReference type="PANTHER" id="PTHR18919:SF156">
    <property type="entry name" value="ACETYL-COA ACETYLTRANSFERASE, MITOCHONDRIAL"/>
    <property type="match status" value="1"/>
</dbReference>
<dbReference type="Pfam" id="PF02803">
    <property type="entry name" value="Thiolase_C"/>
    <property type="match status" value="1"/>
</dbReference>
<name>A0A1I6T2B3_9FLAO</name>
<dbReference type="Pfam" id="PF00108">
    <property type="entry name" value="Thiolase_N"/>
    <property type="match status" value="1"/>
</dbReference>
<evidence type="ECO:0000256" key="9">
    <source>
        <dbReference type="PIRSR" id="PIRSR000429-1"/>
    </source>
</evidence>
<evidence type="ECO:0000259" key="11">
    <source>
        <dbReference type="Pfam" id="PF00108"/>
    </source>
</evidence>
<dbReference type="EC" id="2.3.1.9" evidence="3"/>
<evidence type="ECO:0000256" key="3">
    <source>
        <dbReference type="ARBA" id="ARBA00012705"/>
    </source>
</evidence>
<dbReference type="InterPro" id="IPR020617">
    <property type="entry name" value="Thiolase_C"/>
</dbReference>
<dbReference type="RefSeq" id="WP_074978329.1">
    <property type="nucleotide sequence ID" value="NZ_FPAG01000005.1"/>
</dbReference>
<dbReference type="InterPro" id="IPR016039">
    <property type="entry name" value="Thiolase-like"/>
</dbReference>
<feature type="active site" description="Proton acceptor" evidence="9">
    <location>
        <position position="378"/>
    </location>
</feature>
<dbReference type="InterPro" id="IPR020610">
    <property type="entry name" value="Thiolase_AS"/>
</dbReference>
<dbReference type="PROSITE" id="PS00737">
    <property type="entry name" value="THIOLASE_2"/>
    <property type="match status" value="1"/>
</dbReference>
<dbReference type="InterPro" id="IPR020613">
    <property type="entry name" value="Thiolase_CS"/>
</dbReference>
<evidence type="ECO:0000256" key="1">
    <source>
        <dbReference type="ARBA" id="ARBA00010982"/>
    </source>
</evidence>
<evidence type="ECO:0000313" key="14">
    <source>
        <dbReference type="Proteomes" id="UP000183209"/>
    </source>
</evidence>
<proteinExistence type="inferred from homology"/>
<dbReference type="CDD" id="cd00751">
    <property type="entry name" value="thiolase"/>
    <property type="match status" value="1"/>
</dbReference>
<dbReference type="SUPFAM" id="SSF53901">
    <property type="entry name" value="Thiolase-like"/>
    <property type="match status" value="2"/>
</dbReference>
<evidence type="ECO:0000256" key="4">
    <source>
        <dbReference type="ARBA" id="ARBA00022679"/>
    </source>
</evidence>
<dbReference type="GO" id="GO:0003985">
    <property type="term" value="F:acetyl-CoA C-acetyltransferase activity"/>
    <property type="evidence" value="ECO:0007669"/>
    <property type="project" value="UniProtKB-EC"/>
</dbReference>
<keyword evidence="7" id="KW-0630">Potassium</keyword>
<keyword evidence="6" id="KW-0809">Transit peptide</keyword>
<keyword evidence="8 10" id="KW-0012">Acyltransferase</keyword>
<evidence type="ECO:0000256" key="8">
    <source>
        <dbReference type="ARBA" id="ARBA00023315"/>
    </source>
</evidence>
<dbReference type="AlphaFoldDB" id="A0A1I6T2B3"/>
<comment type="subunit">
    <text evidence="2">Homotetramer.</text>
</comment>
<dbReference type="InterPro" id="IPR020616">
    <property type="entry name" value="Thiolase_N"/>
</dbReference>
<evidence type="ECO:0000256" key="2">
    <source>
        <dbReference type="ARBA" id="ARBA00011881"/>
    </source>
</evidence>
<evidence type="ECO:0000256" key="10">
    <source>
        <dbReference type="RuleBase" id="RU003557"/>
    </source>
</evidence>
<feature type="active site" description="Acyl-thioester intermediate" evidence="9">
    <location>
        <position position="89"/>
    </location>
</feature>
<dbReference type="FunFam" id="3.40.47.10:FF:000007">
    <property type="entry name" value="acetyl-CoA acetyltransferase, mitochondrial"/>
    <property type="match status" value="1"/>
</dbReference>
<evidence type="ECO:0000256" key="7">
    <source>
        <dbReference type="ARBA" id="ARBA00022958"/>
    </source>
</evidence>
<organism evidence="13 14">
    <name type="scientific">Zhouia amylolytica</name>
    <dbReference type="NCBI Taxonomy" id="376730"/>
    <lineage>
        <taxon>Bacteria</taxon>
        <taxon>Pseudomonadati</taxon>
        <taxon>Bacteroidota</taxon>
        <taxon>Flavobacteriia</taxon>
        <taxon>Flavobacteriales</taxon>
        <taxon>Flavobacteriaceae</taxon>
        <taxon>Zhouia</taxon>
    </lineage>
</organism>
<gene>
    <name evidence="13" type="ORF">SAMN04487906_1802</name>
</gene>
<dbReference type="PROSITE" id="PS00099">
    <property type="entry name" value="THIOLASE_3"/>
    <property type="match status" value="1"/>
</dbReference>
<dbReference type="Gene3D" id="3.40.47.10">
    <property type="match status" value="1"/>
</dbReference>
<dbReference type="NCBIfam" id="TIGR01930">
    <property type="entry name" value="AcCoA-C-Actrans"/>
    <property type="match status" value="1"/>
</dbReference>
<dbReference type="GO" id="GO:0046872">
    <property type="term" value="F:metal ion binding"/>
    <property type="evidence" value="ECO:0007669"/>
    <property type="project" value="UniProtKB-KW"/>
</dbReference>